<keyword evidence="14" id="KW-1015">Disulfide bond</keyword>
<evidence type="ECO:0000256" key="1">
    <source>
        <dbReference type="ARBA" id="ARBA00001947"/>
    </source>
</evidence>
<evidence type="ECO:0000256" key="18">
    <source>
        <dbReference type="ARBA" id="ARBA00026213"/>
    </source>
</evidence>
<dbReference type="EMBL" id="DS268161">
    <property type="protein sequence ID" value="KMU78175.1"/>
    <property type="molecule type" value="Genomic_DNA"/>
</dbReference>
<dbReference type="Gene3D" id="3.40.630.10">
    <property type="entry name" value="Zn peptidases"/>
    <property type="match status" value="1"/>
</dbReference>
<evidence type="ECO:0000256" key="20">
    <source>
        <dbReference type="SAM" id="SignalP"/>
    </source>
</evidence>
<evidence type="ECO:0000256" key="15">
    <source>
        <dbReference type="ARBA" id="ARBA00023316"/>
    </source>
</evidence>
<dbReference type="PANTHER" id="PTHR11705">
    <property type="entry name" value="PROTEASE FAMILY M14 CARBOXYPEPTIDASE A,B"/>
    <property type="match status" value="1"/>
</dbReference>
<keyword evidence="6" id="KW-0926">Vacuole</keyword>
<feature type="domain" description="Peptidase M14" evidence="21">
    <location>
        <begin position="157"/>
        <end position="417"/>
    </location>
</feature>
<feature type="signal peptide" evidence="20">
    <location>
        <begin position="1"/>
        <end position="26"/>
    </location>
</feature>
<keyword evidence="13" id="KW-0482">Metalloprotease</keyword>
<proteinExistence type="inferred from homology"/>
<dbReference type="FunFam" id="3.40.630.10:FF:000084">
    <property type="entry name" value="Carboxypeptidase B2"/>
    <property type="match status" value="1"/>
</dbReference>
<sequence>MHILQVITGATLVSVLFVSAIPSSTSEFLPSTAEQNSAVLHSQGRSPPRLWTRLRDSIIESIWRVPSRQHNPSRIPSSLSIPRAPSSIRARYGDDVVLRFTIRSQNDVQALIEASNILFLDIWASTNEWVDIRLAKDVVSSLLGLLPSSLRTAHVPIIHDLAQAVYESYPQPVSSVPNPHHAFSPSVQQSSETQNIFFQDYQPLSVIIPWMRLLASMFSTHVRLWIGVSTVNYVAYSLITGYGKSRAITKLVEEFDWVLIPTMNPDGYVYTWETDRLWRKNRQENNLQFCPGVDLDRTWGYEWDGSDSRSNPCSEDFAGDGPFGGRESNVIAQWALNETNHHNVTFVGFLDLHSYSQQILYPYSYSCTNIPPTLENLEELAIGIAKAIRLTDHEHYDGCRPEEHAKCWRKRPRLVLP</sequence>
<evidence type="ECO:0000256" key="8">
    <source>
        <dbReference type="ARBA" id="ARBA00022670"/>
    </source>
</evidence>
<evidence type="ECO:0000313" key="22">
    <source>
        <dbReference type="EMBL" id="KMU78175.1"/>
    </source>
</evidence>
<keyword evidence="12" id="KW-0862">Zinc</keyword>
<evidence type="ECO:0000256" key="3">
    <source>
        <dbReference type="ARBA" id="ARBA00004613"/>
    </source>
</evidence>
<name>A0A0J8R1H7_COCIT</name>
<keyword evidence="5" id="KW-0964">Secreted</keyword>
<keyword evidence="11" id="KW-0378">Hydrolase</keyword>
<evidence type="ECO:0000256" key="12">
    <source>
        <dbReference type="ARBA" id="ARBA00022833"/>
    </source>
</evidence>
<keyword evidence="9" id="KW-0479">Metal-binding</keyword>
<dbReference type="PROSITE" id="PS52035">
    <property type="entry name" value="PEPTIDASE_M14"/>
    <property type="match status" value="1"/>
</dbReference>
<organism evidence="22 23">
    <name type="scientific">Coccidioides immitis RMSCC 3703</name>
    <dbReference type="NCBI Taxonomy" id="454286"/>
    <lineage>
        <taxon>Eukaryota</taxon>
        <taxon>Fungi</taxon>
        <taxon>Dikarya</taxon>
        <taxon>Ascomycota</taxon>
        <taxon>Pezizomycotina</taxon>
        <taxon>Eurotiomycetes</taxon>
        <taxon>Eurotiomycetidae</taxon>
        <taxon>Onygenales</taxon>
        <taxon>Onygenaceae</taxon>
        <taxon>Coccidioides</taxon>
    </lineage>
</organism>
<evidence type="ECO:0000256" key="6">
    <source>
        <dbReference type="ARBA" id="ARBA00022554"/>
    </source>
</evidence>
<evidence type="ECO:0000256" key="19">
    <source>
        <dbReference type="PROSITE-ProRule" id="PRU01379"/>
    </source>
</evidence>
<evidence type="ECO:0000256" key="2">
    <source>
        <dbReference type="ARBA" id="ARBA00004116"/>
    </source>
</evidence>
<evidence type="ECO:0000256" key="5">
    <source>
        <dbReference type="ARBA" id="ARBA00022525"/>
    </source>
</evidence>
<dbReference type="GO" id="GO:0005576">
    <property type="term" value="C:extracellular region"/>
    <property type="evidence" value="ECO:0007669"/>
    <property type="project" value="UniProtKB-SubCell"/>
</dbReference>
<evidence type="ECO:0000313" key="23">
    <source>
        <dbReference type="Proteomes" id="UP000054559"/>
    </source>
</evidence>
<dbReference type="OrthoDB" id="3626597at2759"/>
<dbReference type="GO" id="GO:0004181">
    <property type="term" value="F:metallocarboxypeptidase activity"/>
    <property type="evidence" value="ECO:0007669"/>
    <property type="project" value="InterPro"/>
</dbReference>
<dbReference type="Proteomes" id="UP000054559">
    <property type="component" value="Unassembled WGS sequence"/>
</dbReference>
<comment type="function">
    <text evidence="16">Inactive carboxypeptidase that may play a role in cell wall organization and biogenesis.</text>
</comment>
<keyword evidence="7 22" id="KW-0121">Carboxypeptidase</keyword>
<dbReference type="AlphaFoldDB" id="A0A0J8R1H7"/>
<dbReference type="SUPFAM" id="SSF54897">
    <property type="entry name" value="Protease propeptides/inhibitors"/>
    <property type="match status" value="1"/>
</dbReference>
<feature type="chain" id="PRO_5005307812" description="Inactive metallocarboxypeptidase ECM14" evidence="20">
    <location>
        <begin position="27"/>
        <end position="417"/>
    </location>
</feature>
<dbReference type="GO" id="GO:0005773">
    <property type="term" value="C:vacuole"/>
    <property type="evidence" value="ECO:0007669"/>
    <property type="project" value="UniProtKB-SubCell"/>
</dbReference>
<evidence type="ECO:0000259" key="21">
    <source>
        <dbReference type="PROSITE" id="PS52035"/>
    </source>
</evidence>
<evidence type="ECO:0000256" key="17">
    <source>
        <dbReference type="ARBA" id="ARBA00026187"/>
    </source>
</evidence>
<evidence type="ECO:0000256" key="9">
    <source>
        <dbReference type="ARBA" id="ARBA00022723"/>
    </source>
</evidence>
<dbReference type="Pfam" id="PF00246">
    <property type="entry name" value="Peptidase_M14"/>
    <property type="match status" value="1"/>
</dbReference>
<evidence type="ECO:0000256" key="4">
    <source>
        <dbReference type="ARBA" id="ARBA00005988"/>
    </source>
</evidence>
<evidence type="ECO:0000256" key="16">
    <source>
        <dbReference type="ARBA" id="ARBA00025210"/>
    </source>
</evidence>
<dbReference type="InterPro" id="IPR000834">
    <property type="entry name" value="Peptidase_M14"/>
</dbReference>
<comment type="similarity">
    <text evidence="4 19">Belongs to the peptidase M14 family.</text>
</comment>
<evidence type="ECO:0000256" key="10">
    <source>
        <dbReference type="ARBA" id="ARBA00022729"/>
    </source>
</evidence>
<evidence type="ECO:0000256" key="7">
    <source>
        <dbReference type="ARBA" id="ARBA00022645"/>
    </source>
</evidence>
<dbReference type="SUPFAM" id="SSF53187">
    <property type="entry name" value="Zn-dependent exopeptidases"/>
    <property type="match status" value="1"/>
</dbReference>
<keyword evidence="10 20" id="KW-0732">Signal</keyword>
<protein>
    <recommendedName>
        <fullName evidence="17">Inactive metallocarboxypeptidase ECM14</fullName>
    </recommendedName>
    <alternativeName>
        <fullName evidence="18">Inactive metallocarboxypeptidase ecm14</fullName>
    </alternativeName>
</protein>
<reference evidence="23" key="1">
    <citation type="journal article" date="2010" name="Genome Res.">
        <title>Population genomic sequencing of Coccidioides fungi reveals recent hybridization and transposon control.</title>
        <authorList>
            <person name="Neafsey D.E."/>
            <person name="Barker B.M."/>
            <person name="Sharpton T.J."/>
            <person name="Stajich J.E."/>
            <person name="Park D.J."/>
            <person name="Whiston E."/>
            <person name="Hung C.-Y."/>
            <person name="McMahan C."/>
            <person name="White J."/>
            <person name="Sykes S."/>
            <person name="Heiman D."/>
            <person name="Young S."/>
            <person name="Zeng Q."/>
            <person name="Abouelleil A."/>
            <person name="Aftuck L."/>
            <person name="Bessette D."/>
            <person name="Brown A."/>
            <person name="FitzGerald M."/>
            <person name="Lui A."/>
            <person name="Macdonald J.P."/>
            <person name="Priest M."/>
            <person name="Orbach M.J."/>
            <person name="Galgiani J.N."/>
            <person name="Kirkland T.N."/>
            <person name="Cole G.T."/>
            <person name="Birren B.W."/>
            <person name="Henn M.R."/>
            <person name="Taylor J.W."/>
            <person name="Rounsley S.D."/>
        </authorList>
    </citation>
    <scope>NUCLEOTIDE SEQUENCE [LARGE SCALE GENOMIC DNA]</scope>
    <source>
        <strain evidence="23">RMSCC 3703</strain>
    </source>
</reference>
<dbReference type="STRING" id="454286.A0A0J8R1H7"/>
<dbReference type="GO" id="GO:0071555">
    <property type="term" value="P:cell wall organization"/>
    <property type="evidence" value="ECO:0007669"/>
    <property type="project" value="UniProtKB-KW"/>
</dbReference>
<keyword evidence="8" id="KW-0645">Protease</keyword>
<dbReference type="SMART" id="SM00631">
    <property type="entry name" value="Zn_pept"/>
    <property type="match status" value="1"/>
</dbReference>
<evidence type="ECO:0000256" key="11">
    <source>
        <dbReference type="ARBA" id="ARBA00022801"/>
    </source>
</evidence>
<gene>
    <name evidence="22" type="ORF">CISG_07015</name>
</gene>
<comment type="cofactor">
    <cofactor evidence="1">
        <name>Zn(2+)</name>
        <dbReference type="ChEBI" id="CHEBI:29105"/>
    </cofactor>
</comment>
<evidence type="ECO:0000256" key="14">
    <source>
        <dbReference type="ARBA" id="ARBA00023157"/>
    </source>
</evidence>
<accession>A0A0J8R1H7</accession>
<dbReference type="GO" id="GO:0006508">
    <property type="term" value="P:proteolysis"/>
    <property type="evidence" value="ECO:0007669"/>
    <property type="project" value="UniProtKB-KW"/>
</dbReference>
<comment type="caution">
    <text evidence="19">Lacks conserved residue(s) required for the propagation of feature annotation.</text>
</comment>
<keyword evidence="15" id="KW-0961">Cell wall biogenesis/degradation</keyword>
<evidence type="ECO:0000256" key="13">
    <source>
        <dbReference type="ARBA" id="ARBA00023049"/>
    </source>
</evidence>
<dbReference type="GO" id="GO:0008270">
    <property type="term" value="F:zinc ion binding"/>
    <property type="evidence" value="ECO:0007669"/>
    <property type="project" value="InterPro"/>
</dbReference>
<comment type="subcellular location">
    <subcellularLocation>
        <location evidence="3">Secreted</location>
    </subcellularLocation>
    <subcellularLocation>
        <location evidence="2">Vacuole</location>
    </subcellularLocation>
</comment>
<dbReference type="PANTHER" id="PTHR11705:SF147">
    <property type="entry name" value="INACTIVE METALLOCARBOXYPEPTIDASE ECM14"/>
    <property type="match status" value="1"/>
</dbReference>